<name>C2KJ87_LEUMC</name>
<keyword evidence="4" id="KW-1133">Transmembrane helix</keyword>
<dbReference type="RefSeq" id="WP_002814860.1">
    <property type="nucleotide sequence ID" value="NZ_GG693383.1"/>
</dbReference>
<gene>
    <name evidence="6" type="ORF">HMPREF0555_0703</name>
</gene>
<keyword evidence="2" id="KW-0175">Coiled coil</keyword>
<feature type="region of interest" description="Disordered" evidence="3">
    <location>
        <begin position="845"/>
        <end position="865"/>
    </location>
</feature>
<dbReference type="HOGENOM" id="CLU_003812_0_0_9"/>
<dbReference type="EMBL" id="ACKV01000035">
    <property type="protein sequence ID" value="EEJ42624.1"/>
    <property type="molecule type" value="Genomic_DNA"/>
</dbReference>
<keyword evidence="4" id="KW-0472">Membrane</keyword>
<evidence type="ECO:0000256" key="2">
    <source>
        <dbReference type="SAM" id="Coils"/>
    </source>
</evidence>
<evidence type="ECO:0000256" key="1">
    <source>
        <dbReference type="ARBA" id="ARBA00022612"/>
    </source>
</evidence>
<dbReference type="NCBIfam" id="TIGR01760">
    <property type="entry name" value="tape_meas_TP901"/>
    <property type="match status" value="1"/>
</dbReference>
<evidence type="ECO:0000256" key="4">
    <source>
        <dbReference type="SAM" id="Phobius"/>
    </source>
</evidence>
<feature type="domain" description="Phage tail tape measure protein" evidence="5">
    <location>
        <begin position="324"/>
        <end position="528"/>
    </location>
</feature>
<feature type="coiled-coil region" evidence="2">
    <location>
        <begin position="56"/>
        <end position="105"/>
    </location>
</feature>
<keyword evidence="4" id="KW-0812">Transmembrane</keyword>
<dbReference type="InterPro" id="IPR010090">
    <property type="entry name" value="Phage_tape_meas"/>
</dbReference>
<sequence>MAGEDIVANVRVNAAEFFGTLRQMNSEINSNTREWKAQFSALSRSGDWVGAYKAKLEGLNKNYDIQIDKVKKLKSKMDDIGTPKTEKAVAELKNLGNQLKTAESQVKLFDVQIKNSNLALEKSKTGIHELANEHKILSQITKANSEVFEKQGLQYTANREKALGLIAETRNLNKQYQAQDHILGSLKSAYNAYSNEQKHSDTYAQQLARDIKEQETVMTQTASAIKNNQTEYSSLGKHITNVGQRTTLTADRIKNMGSKLVTSGQSLQQFGFFSQTASAGLLSMFKQGMEGSAKLDQSLRETYNMLDKKPAGGMNAFLKDYRSEIANLSKQWGVSQNDIASGMQAVIRAGYDQKSALEIATTSMQTSMATGEDYGEIMSGTTQIMSQFGLKTDNASKNMENASRVQNALAKVANDTQTSYVGLSDAMSKVGPVAANMGYTVEQTASLIGYMANKGIDAEQAGNNLRMVFQRLSSPTSQASEALKELGVSATDAHGNMKKLPDIMDQIDNATKNMGSAQRQEYIKKIFGAYATTAATALLDGRSAIEKESNAAGQAVADGYTKGLAKSNIKGAAAQIKIFKAQWQALTMEFANDIIPTLIDVMKTAGNLFKEFDKLSPSTKKMVAGFVAFGAAASPLAIALGSLGIVGGTVLKTFGSLLPATVGLSKAFMGLRSAGTAAPAIEKFGGSIARVVGQSLGLKTAVTGASEATTLFGTATATSALGIAGLGVVLVGATAGFALLAKKYIDHKQKLEQVKQQMHDTYGGDVTAGQRKQVDNLISAEENARITVAKIGKEKIDDTNLKAFQDAVDKLQEAAATGAEKAKKKAKAAAKKDANRLNNPYLSAAGKKAVKQHQSDQQGIERDSQNAINSAKTVADKIKAIGKKARDENRAFSSDEIKQISSDYKKLLGIGLENIQGLSKKQKSALHDMYVGNDLSKETMSSLQKTNELYGKAFKSNYESQIKMVEAAYDGYQGKMRQKVKNDAWTQFFKQNANSMKPFVTNWNAQLDKVSNGFDKFGKSAWSSIDSDNYKKTYQKLSDTLKAAGIDVGEFTKQYGILKPAQMDAMKTWDTMTPAMRKMNGAFNDSQKAMLNAVSGTKAWNGLSLKDQSLIINDKASSKLISATKKSGEWDKLTPKQQQLILKDLASGKVDNAKKRLKAYEDNIPKGKTLTVNDKTQAALKKAGISIAEWNKLSPKSKQAILHDLASGNSAKARASVSIWNGQKINVKNAKAVDAASKVLAGSGISVKTWNSLPTSVKKAVGRDLASGNINGAKRTVDNWRNTSEGRTKTARSNAIGAGGVRDNTNAIQNFAAQGSHTRTMTTRHVSIFEKIFKRITGRASGGTVTDNETATWLGDGGKNEPYVTPSGFMGVSGSDWELHSLEPGTIVYPSISAYTQMTGNQINPDMIPAFAGGGTVPYTGQLQAVDYINSSSNQQRSQEQTNSNNALQQDLLNKIEQLIAASQNNSPVTLNLTTYGNLDEKTARKWAPQLAQSLTRVGRG</sequence>
<dbReference type="Proteomes" id="UP000004283">
    <property type="component" value="Unassembled WGS sequence"/>
</dbReference>
<dbReference type="Pfam" id="PF10145">
    <property type="entry name" value="PhageMin_Tail"/>
    <property type="match status" value="1"/>
</dbReference>
<feature type="transmembrane region" description="Helical" evidence="4">
    <location>
        <begin position="623"/>
        <end position="646"/>
    </location>
</feature>
<feature type="transmembrane region" description="Helical" evidence="4">
    <location>
        <begin position="720"/>
        <end position="741"/>
    </location>
</feature>
<evidence type="ECO:0000256" key="3">
    <source>
        <dbReference type="SAM" id="MobiDB-lite"/>
    </source>
</evidence>
<keyword evidence="1" id="KW-1188">Viral release from host cell</keyword>
<reference evidence="6 7" key="1">
    <citation type="submission" date="2009-04" db="EMBL/GenBank/DDBJ databases">
        <authorList>
            <person name="Qin X."/>
            <person name="Bachman B."/>
            <person name="Battles P."/>
            <person name="Bell A."/>
            <person name="Bess C."/>
            <person name="Bickham C."/>
            <person name="Chaboub L."/>
            <person name="Chen D."/>
            <person name="Coyle M."/>
            <person name="Deiros D.R."/>
            <person name="Dinh H."/>
            <person name="Forbes L."/>
            <person name="Fowler G."/>
            <person name="Francisco L."/>
            <person name="Fu Q."/>
            <person name="Gubbala S."/>
            <person name="Hale W."/>
            <person name="Han Y."/>
            <person name="Hemphill L."/>
            <person name="Highlander S.K."/>
            <person name="Hirani K."/>
            <person name="Hogues M."/>
            <person name="Jackson L."/>
            <person name="Jakkamsetti A."/>
            <person name="Javaid M."/>
            <person name="Jiang H."/>
            <person name="Korchina V."/>
            <person name="Kovar C."/>
            <person name="Lara F."/>
            <person name="Lee S."/>
            <person name="Mata R."/>
            <person name="Mathew T."/>
            <person name="Moen C."/>
            <person name="Morales K."/>
            <person name="Munidasa M."/>
            <person name="Nazareth L."/>
            <person name="Ngo R."/>
            <person name="Nguyen L."/>
            <person name="Okwuonu G."/>
            <person name="Ongeri F."/>
            <person name="Patil S."/>
            <person name="Petrosino J."/>
            <person name="Pham C."/>
            <person name="Pham P."/>
            <person name="Pu L.-L."/>
            <person name="Puazo M."/>
            <person name="Raj R."/>
            <person name="Reid J."/>
            <person name="Rouhana J."/>
            <person name="Saada N."/>
            <person name="Shang Y."/>
            <person name="Simmons D."/>
            <person name="Thornton R."/>
            <person name="Warren J."/>
            <person name="Weissenberger G."/>
            <person name="Zhang J."/>
            <person name="Zhang L."/>
            <person name="Zhou C."/>
            <person name="Zhu D."/>
            <person name="Muzny D."/>
            <person name="Worley K."/>
            <person name="Gibbs R."/>
        </authorList>
    </citation>
    <scope>NUCLEOTIDE SEQUENCE [LARGE SCALE GENOMIC DNA]</scope>
    <source>
        <strain evidence="6 7">ATCC 19254</strain>
    </source>
</reference>
<evidence type="ECO:0000313" key="6">
    <source>
        <dbReference type="EMBL" id="EEJ42624.1"/>
    </source>
</evidence>
<proteinExistence type="predicted"/>
<evidence type="ECO:0000259" key="5">
    <source>
        <dbReference type="Pfam" id="PF10145"/>
    </source>
</evidence>
<organism evidence="6 7">
    <name type="scientific">Leuconostoc mesenteroides subsp. cremoris ATCC 19254</name>
    <dbReference type="NCBI Taxonomy" id="586220"/>
    <lineage>
        <taxon>Bacteria</taxon>
        <taxon>Bacillati</taxon>
        <taxon>Bacillota</taxon>
        <taxon>Bacilli</taxon>
        <taxon>Lactobacillales</taxon>
        <taxon>Lactobacillaceae</taxon>
        <taxon>Leuconostoc</taxon>
    </lineage>
</organism>
<accession>C2KJ87</accession>
<protein>
    <submittedName>
        <fullName evidence="6">Phage tail tape measure protein, TP901 family</fullName>
    </submittedName>
</protein>
<dbReference type="PANTHER" id="PTHR37813:SF1">
    <property type="entry name" value="FELS-2 PROPHAGE PROTEIN"/>
    <property type="match status" value="1"/>
</dbReference>
<comment type="caution">
    <text evidence="6">The sequence shown here is derived from an EMBL/GenBank/DDBJ whole genome shotgun (WGS) entry which is preliminary data.</text>
</comment>
<evidence type="ECO:0000313" key="7">
    <source>
        <dbReference type="Proteomes" id="UP000004283"/>
    </source>
</evidence>
<dbReference type="PANTHER" id="PTHR37813">
    <property type="entry name" value="FELS-2 PROPHAGE PROTEIN"/>
    <property type="match status" value="1"/>
</dbReference>